<dbReference type="Proteomes" id="UP000012073">
    <property type="component" value="Unassembled WGS sequence"/>
</dbReference>
<gene>
    <name evidence="2" type="ORF">CHC_T00005866001</name>
</gene>
<evidence type="ECO:0000256" key="1">
    <source>
        <dbReference type="SAM" id="MobiDB-lite"/>
    </source>
</evidence>
<dbReference type="EMBL" id="HG001860">
    <property type="protein sequence ID" value="CDF37683.1"/>
    <property type="molecule type" value="Genomic_DNA"/>
</dbReference>
<feature type="region of interest" description="Disordered" evidence="1">
    <location>
        <begin position="79"/>
        <end position="98"/>
    </location>
</feature>
<dbReference type="Gramene" id="CDF37683">
    <property type="protein sequence ID" value="CDF37683"/>
    <property type="gene ID" value="CHC_T00005866001"/>
</dbReference>
<keyword evidence="3" id="KW-1185">Reference proteome</keyword>
<dbReference type="AlphaFoldDB" id="R7QIU6"/>
<dbReference type="RefSeq" id="XP_005717554.1">
    <property type="nucleotide sequence ID" value="XM_005717497.1"/>
</dbReference>
<reference evidence="3" key="1">
    <citation type="journal article" date="2013" name="Proc. Natl. Acad. Sci. U.S.A.">
        <title>Genome structure and metabolic features in the red seaweed Chondrus crispus shed light on evolution of the Archaeplastida.</title>
        <authorList>
            <person name="Collen J."/>
            <person name="Porcel B."/>
            <person name="Carre W."/>
            <person name="Ball S.G."/>
            <person name="Chaparro C."/>
            <person name="Tonon T."/>
            <person name="Barbeyron T."/>
            <person name="Michel G."/>
            <person name="Noel B."/>
            <person name="Valentin K."/>
            <person name="Elias M."/>
            <person name="Artiguenave F."/>
            <person name="Arun A."/>
            <person name="Aury J.M."/>
            <person name="Barbosa-Neto J.F."/>
            <person name="Bothwell J.H."/>
            <person name="Bouget F.Y."/>
            <person name="Brillet L."/>
            <person name="Cabello-Hurtado F."/>
            <person name="Capella-Gutierrez S."/>
            <person name="Charrier B."/>
            <person name="Cladiere L."/>
            <person name="Cock J.M."/>
            <person name="Coelho S.M."/>
            <person name="Colleoni C."/>
            <person name="Czjzek M."/>
            <person name="Da Silva C."/>
            <person name="Delage L."/>
            <person name="Denoeud F."/>
            <person name="Deschamps P."/>
            <person name="Dittami S.M."/>
            <person name="Gabaldon T."/>
            <person name="Gachon C.M."/>
            <person name="Groisillier A."/>
            <person name="Herve C."/>
            <person name="Jabbari K."/>
            <person name="Katinka M."/>
            <person name="Kloareg B."/>
            <person name="Kowalczyk N."/>
            <person name="Labadie K."/>
            <person name="Leblanc C."/>
            <person name="Lopez P.J."/>
            <person name="McLachlan D.H."/>
            <person name="Meslet-Cladiere L."/>
            <person name="Moustafa A."/>
            <person name="Nehr Z."/>
            <person name="Nyvall Collen P."/>
            <person name="Panaud O."/>
            <person name="Partensky F."/>
            <person name="Poulain J."/>
            <person name="Rensing S.A."/>
            <person name="Rousvoal S."/>
            <person name="Samson G."/>
            <person name="Symeonidi A."/>
            <person name="Weissenbach J."/>
            <person name="Zambounis A."/>
            <person name="Wincker P."/>
            <person name="Boyen C."/>
        </authorList>
    </citation>
    <scope>NUCLEOTIDE SEQUENCE [LARGE SCALE GENOMIC DNA]</scope>
    <source>
        <strain evidence="3">cv. Stackhouse</strain>
    </source>
</reference>
<accession>R7QIU6</accession>
<sequence>MQAFSASNKPYKIVVPRPPFRHLTTPTSILTSTQTFTFFSLSQTLTNSTLNYELHHRIRFRRPRPWSRFFRVGLLFPEPSSHADRHPDSPCGPRHVNGRYREESYRAVTAEDSPGLHCLL</sequence>
<protein>
    <submittedName>
        <fullName evidence="2">Uncharacterized protein</fullName>
    </submittedName>
</protein>
<organism evidence="2 3">
    <name type="scientific">Chondrus crispus</name>
    <name type="common">Carrageen Irish moss</name>
    <name type="synonym">Polymorpha crispa</name>
    <dbReference type="NCBI Taxonomy" id="2769"/>
    <lineage>
        <taxon>Eukaryota</taxon>
        <taxon>Rhodophyta</taxon>
        <taxon>Florideophyceae</taxon>
        <taxon>Rhodymeniophycidae</taxon>
        <taxon>Gigartinales</taxon>
        <taxon>Gigartinaceae</taxon>
        <taxon>Chondrus</taxon>
    </lineage>
</organism>
<proteinExistence type="predicted"/>
<evidence type="ECO:0000313" key="3">
    <source>
        <dbReference type="Proteomes" id="UP000012073"/>
    </source>
</evidence>
<dbReference type="KEGG" id="ccp:CHC_T00005866001"/>
<evidence type="ECO:0000313" key="2">
    <source>
        <dbReference type="EMBL" id="CDF37683.1"/>
    </source>
</evidence>
<name>R7QIU6_CHOCR</name>
<dbReference type="GeneID" id="17325271"/>